<name>A0A6C0GG39_9BACT</name>
<proteinExistence type="predicted"/>
<reference evidence="1 2" key="1">
    <citation type="submission" date="2020-01" db="EMBL/GenBank/DDBJ databases">
        <authorList>
            <person name="Kim M.K."/>
        </authorList>
    </citation>
    <scope>NUCLEOTIDE SEQUENCE [LARGE SCALE GENOMIC DNA]</scope>
    <source>
        <strain evidence="1 2">172606-1</strain>
    </source>
</reference>
<dbReference type="RefSeq" id="WP_162442847.1">
    <property type="nucleotide sequence ID" value="NZ_CP048222.1"/>
</dbReference>
<dbReference type="Proteomes" id="UP000480178">
    <property type="component" value="Chromosome"/>
</dbReference>
<dbReference type="KEGG" id="rhoz:GXP67_09055"/>
<keyword evidence="2" id="KW-1185">Reference proteome</keyword>
<organism evidence="1 2">
    <name type="scientific">Rhodocytophaga rosea</name>
    <dbReference type="NCBI Taxonomy" id="2704465"/>
    <lineage>
        <taxon>Bacteria</taxon>
        <taxon>Pseudomonadati</taxon>
        <taxon>Bacteroidota</taxon>
        <taxon>Cytophagia</taxon>
        <taxon>Cytophagales</taxon>
        <taxon>Rhodocytophagaceae</taxon>
        <taxon>Rhodocytophaga</taxon>
    </lineage>
</organism>
<dbReference type="EMBL" id="CP048222">
    <property type="protein sequence ID" value="QHT66794.1"/>
    <property type="molecule type" value="Genomic_DNA"/>
</dbReference>
<sequence>MKTAKMKTLISLRTKTNPKFFKYPTCIKPFLVAYSFRRHITLIILTFFITAIASAKCENNGIYCLSKSPILNKNGIIILEFYSASQLLIPDLNKKYPVYLKSTQDKVQLAVIETLKGEMNETQIILKPVSELIVNEIYSLQIDNLPKYERKPARYNYSSNKWEELTFKISQSVDNDIPVFKSTPREQKKTLKLLGCGPESWVYFNMAGQDKSELFVRTYVKNKATGKITTYILSIENGSVKVGRGMCSGAFNIDIGGNFEVSFQLYDQSGNKSRMTNAIAFTNPI</sequence>
<accession>A0A6C0GG39</accession>
<evidence type="ECO:0000313" key="1">
    <source>
        <dbReference type="EMBL" id="QHT66794.1"/>
    </source>
</evidence>
<protein>
    <submittedName>
        <fullName evidence="1">Uncharacterized protein</fullName>
    </submittedName>
</protein>
<evidence type="ECO:0000313" key="2">
    <source>
        <dbReference type="Proteomes" id="UP000480178"/>
    </source>
</evidence>
<gene>
    <name evidence="1" type="ORF">GXP67_09055</name>
</gene>
<dbReference type="AlphaFoldDB" id="A0A6C0GG39"/>